<dbReference type="PROSITE" id="PS50931">
    <property type="entry name" value="HTH_LYSR"/>
    <property type="match status" value="1"/>
</dbReference>
<dbReference type="PANTHER" id="PTHR30419">
    <property type="entry name" value="HTH-TYPE TRANSCRIPTIONAL REGULATOR YBHD"/>
    <property type="match status" value="1"/>
</dbReference>
<dbReference type="SUPFAM" id="SSF46785">
    <property type="entry name" value="Winged helix' DNA-binding domain"/>
    <property type="match status" value="1"/>
</dbReference>
<organism evidence="6 7">
    <name type="scientific">Pigmentiphaga soli</name>
    <dbReference type="NCBI Taxonomy" id="1007095"/>
    <lineage>
        <taxon>Bacteria</taxon>
        <taxon>Pseudomonadati</taxon>
        <taxon>Pseudomonadota</taxon>
        <taxon>Betaproteobacteria</taxon>
        <taxon>Burkholderiales</taxon>
        <taxon>Alcaligenaceae</taxon>
        <taxon>Pigmentiphaga</taxon>
    </lineage>
</organism>
<dbReference type="PRINTS" id="PR00039">
    <property type="entry name" value="HTHLYSR"/>
</dbReference>
<dbReference type="InterPro" id="IPR005119">
    <property type="entry name" value="LysR_subst-bd"/>
</dbReference>
<keyword evidence="2" id="KW-0805">Transcription regulation</keyword>
<evidence type="ECO:0000256" key="1">
    <source>
        <dbReference type="ARBA" id="ARBA00009437"/>
    </source>
</evidence>
<dbReference type="InterPro" id="IPR050950">
    <property type="entry name" value="HTH-type_LysR_regulators"/>
</dbReference>
<dbReference type="SUPFAM" id="SSF53850">
    <property type="entry name" value="Periplasmic binding protein-like II"/>
    <property type="match status" value="1"/>
</dbReference>
<accession>A0ABP8HS31</accession>
<dbReference type="Pfam" id="PF00126">
    <property type="entry name" value="HTH_1"/>
    <property type="match status" value="1"/>
</dbReference>
<comment type="similarity">
    <text evidence="1">Belongs to the LysR transcriptional regulatory family.</text>
</comment>
<evidence type="ECO:0000256" key="2">
    <source>
        <dbReference type="ARBA" id="ARBA00023015"/>
    </source>
</evidence>
<dbReference type="Proteomes" id="UP001501671">
    <property type="component" value="Unassembled WGS sequence"/>
</dbReference>
<evidence type="ECO:0000256" key="3">
    <source>
        <dbReference type="ARBA" id="ARBA00023125"/>
    </source>
</evidence>
<sequence>MELRDLKYFVAIAESGNTRRAAALMHRSQPTLIKAVDRLEASLGVRLFERDGRGQTLSAAGRALLNRATSLLGMADDVRNEVDAHGRGTAGLVRLGCGPLGAEYLLPRISLLLLAEAPDIALQVRVSINYEMRRELREGTLDLILGFVPDGEDQEFAFRTLLKDTVVVAARRGHPVFRRRNLRLDALAPYRWALPNTSVPSRTWLDAVFERQGLARPVPQIETNSLSLIPQVVAETDLLGFVSRRMLAGVDALREVPLAGTTLYRNFGVTYLKDRPQSPVVERLAALLHAKAAPLFKGTANN</sequence>
<dbReference type="InterPro" id="IPR036390">
    <property type="entry name" value="WH_DNA-bd_sf"/>
</dbReference>
<evidence type="ECO:0000256" key="4">
    <source>
        <dbReference type="ARBA" id="ARBA00023163"/>
    </source>
</evidence>
<dbReference type="PANTHER" id="PTHR30419:SF8">
    <property type="entry name" value="NITROGEN ASSIMILATION TRANSCRIPTIONAL ACTIVATOR-RELATED"/>
    <property type="match status" value="1"/>
</dbReference>
<evidence type="ECO:0000313" key="6">
    <source>
        <dbReference type="EMBL" id="GAA4343504.1"/>
    </source>
</evidence>
<feature type="domain" description="HTH lysR-type" evidence="5">
    <location>
        <begin position="1"/>
        <end position="58"/>
    </location>
</feature>
<proteinExistence type="inferred from homology"/>
<dbReference type="Gene3D" id="3.40.190.290">
    <property type="match status" value="1"/>
</dbReference>
<gene>
    <name evidence="6" type="ORF">GCM10023144_46530</name>
</gene>
<evidence type="ECO:0000313" key="7">
    <source>
        <dbReference type="Proteomes" id="UP001501671"/>
    </source>
</evidence>
<dbReference type="EMBL" id="BAABFO010000039">
    <property type="protein sequence ID" value="GAA4343504.1"/>
    <property type="molecule type" value="Genomic_DNA"/>
</dbReference>
<reference evidence="7" key="1">
    <citation type="journal article" date="2019" name="Int. J. Syst. Evol. Microbiol.">
        <title>The Global Catalogue of Microorganisms (GCM) 10K type strain sequencing project: providing services to taxonomists for standard genome sequencing and annotation.</title>
        <authorList>
            <consortium name="The Broad Institute Genomics Platform"/>
            <consortium name="The Broad Institute Genome Sequencing Center for Infectious Disease"/>
            <person name="Wu L."/>
            <person name="Ma J."/>
        </authorList>
    </citation>
    <scope>NUCLEOTIDE SEQUENCE [LARGE SCALE GENOMIC DNA]</scope>
    <source>
        <strain evidence="7">JCM 17666</strain>
    </source>
</reference>
<comment type="caution">
    <text evidence="6">The sequence shown here is derived from an EMBL/GenBank/DDBJ whole genome shotgun (WGS) entry which is preliminary data.</text>
</comment>
<keyword evidence="7" id="KW-1185">Reference proteome</keyword>
<dbReference type="RefSeq" id="WP_345252340.1">
    <property type="nucleotide sequence ID" value="NZ_BAABFO010000039.1"/>
</dbReference>
<dbReference type="InterPro" id="IPR000847">
    <property type="entry name" value="LysR_HTH_N"/>
</dbReference>
<dbReference type="Gene3D" id="1.10.10.10">
    <property type="entry name" value="Winged helix-like DNA-binding domain superfamily/Winged helix DNA-binding domain"/>
    <property type="match status" value="1"/>
</dbReference>
<dbReference type="InterPro" id="IPR036388">
    <property type="entry name" value="WH-like_DNA-bd_sf"/>
</dbReference>
<keyword evidence="4" id="KW-0804">Transcription</keyword>
<dbReference type="Pfam" id="PF03466">
    <property type="entry name" value="LysR_substrate"/>
    <property type="match status" value="1"/>
</dbReference>
<protein>
    <submittedName>
        <fullName evidence="6">LysR family transcriptional regulator</fullName>
    </submittedName>
</protein>
<evidence type="ECO:0000259" key="5">
    <source>
        <dbReference type="PROSITE" id="PS50931"/>
    </source>
</evidence>
<keyword evidence="3" id="KW-0238">DNA-binding</keyword>
<name>A0ABP8HS31_9BURK</name>